<dbReference type="SMART" id="SM00867">
    <property type="entry name" value="YceI"/>
    <property type="match status" value="1"/>
</dbReference>
<dbReference type="PANTHER" id="PTHR34406">
    <property type="entry name" value="PROTEIN YCEI"/>
    <property type="match status" value="1"/>
</dbReference>
<evidence type="ECO:0000259" key="2">
    <source>
        <dbReference type="SMART" id="SM00867"/>
    </source>
</evidence>
<comment type="caution">
    <text evidence="3">The sequence shown here is derived from an EMBL/GenBank/DDBJ whole genome shotgun (WGS) entry which is preliminary data.</text>
</comment>
<feature type="domain" description="Lipid/polyisoprenoid-binding YceI-like" evidence="2">
    <location>
        <begin position="20"/>
        <end position="186"/>
    </location>
</feature>
<evidence type="ECO:0000256" key="1">
    <source>
        <dbReference type="ARBA" id="ARBA00008812"/>
    </source>
</evidence>
<keyword evidence="4" id="KW-1185">Reference proteome</keyword>
<dbReference type="SUPFAM" id="SSF101874">
    <property type="entry name" value="YceI-like"/>
    <property type="match status" value="1"/>
</dbReference>
<dbReference type="InterPro" id="IPR036761">
    <property type="entry name" value="TTHA0802/YceI-like_sf"/>
</dbReference>
<name>A0ABV6QD06_9ACTN</name>
<comment type="similarity">
    <text evidence="1">Belongs to the UPF0312 family.</text>
</comment>
<evidence type="ECO:0000313" key="4">
    <source>
        <dbReference type="Proteomes" id="UP001589890"/>
    </source>
</evidence>
<proteinExistence type="inferred from homology"/>
<dbReference type="Pfam" id="PF04264">
    <property type="entry name" value="YceI"/>
    <property type="match status" value="1"/>
</dbReference>
<dbReference type="RefSeq" id="WP_380043191.1">
    <property type="nucleotide sequence ID" value="NZ_JBHLTC010000001.1"/>
</dbReference>
<dbReference type="Gene3D" id="2.40.128.110">
    <property type="entry name" value="Lipid/polyisoprenoid-binding, YceI-like"/>
    <property type="match status" value="1"/>
</dbReference>
<gene>
    <name evidence="3" type="ORF">ACFFGN_00455</name>
</gene>
<reference evidence="3 4" key="1">
    <citation type="submission" date="2024-09" db="EMBL/GenBank/DDBJ databases">
        <authorList>
            <person name="Sun Q."/>
            <person name="Mori K."/>
        </authorList>
    </citation>
    <scope>NUCLEOTIDE SEQUENCE [LARGE SCALE GENOMIC DNA]</scope>
    <source>
        <strain evidence="3 4">CGMCC 1.15906</strain>
    </source>
</reference>
<organism evidence="3 4">
    <name type="scientific">Kribbella deserti</name>
    <dbReference type="NCBI Taxonomy" id="1926257"/>
    <lineage>
        <taxon>Bacteria</taxon>
        <taxon>Bacillati</taxon>
        <taxon>Actinomycetota</taxon>
        <taxon>Actinomycetes</taxon>
        <taxon>Propionibacteriales</taxon>
        <taxon>Kribbellaceae</taxon>
        <taxon>Kribbella</taxon>
    </lineage>
</organism>
<evidence type="ECO:0000313" key="3">
    <source>
        <dbReference type="EMBL" id="MFC0622513.1"/>
    </source>
</evidence>
<dbReference type="Proteomes" id="UP001589890">
    <property type="component" value="Unassembled WGS sequence"/>
</dbReference>
<dbReference type="EMBL" id="JBHLTC010000001">
    <property type="protein sequence ID" value="MFC0622513.1"/>
    <property type="molecule type" value="Genomic_DNA"/>
</dbReference>
<sequence>MSETTTATPIANFPGLVAGTWAVDPSHSEVGFTVRHLMSKVRGVFNEYTGTIEIGENVENSKVNVEVELNSVSTRNETRDNHLRSGDFFSTDTNPKMTFVGTSVRPNGDDWVLVGDLTIREVTKPIELEFEFLGVEQNPYGQTVAGFEAKAKINRYDFGVDFNMPGAGERLVIGEKVDIHLIIEAALQA</sequence>
<dbReference type="PANTHER" id="PTHR34406:SF1">
    <property type="entry name" value="PROTEIN YCEI"/>
    <property type="match status" value="1"/>
</dbReference>
<accession>A0ABV6QD06</accession>
<protein>
    <submittedName>
        <fullName evidence="3">YceI family protein</fullName>
    </submittedName>
</protein>
<dbReference type="InterPro" id="IPR007372">
    <property type="entry name" value="Lipid/polyisoprenoid-bd_YceI"/>
</dbReference>